<name>A0A7S2GI21_9STRA</name>
<dbReference type="Gene3D" id="3.40.50.720">
    <property type="entry name" value="NAD(P)-binding Rossmann-like Domain"/>
    <property type="match status" value="1"/>
</dbReference>
<keyword evidence="1" id="KW-0732">Signal</keyword>
<dbReference type="InterPro" id="IPR016040">
    <property type="entry name" value="NAD(P)-bd_dom"/>
</dbReference>
<feature type="domain" description="NAD(P)-binding" evidence="2">
    <location>
        <begin position="34"/>
        <end position="250"/>
    </location>
</feature>
<dbReference type="InterPro" id="IPR036291">
    <property type="entry name" value="NAD(P)-bd_dom_sf"/>
</dbReference>
<evidence type="ECO:0000256" key="1">
    <source>
        <dbReference type="SAM" id="SignalP"/>
    </source>
</evidence>
<organism evidence="3">
    <name type="scientific">Octactis speculum</name>
    <dbReference type="NCBI Taxonomy" id="3111310"/>
    <lineage>
        <taxon>Eukaryota</taxon>
        <taxon>Sar</taxon>
        <taxon>Stramenopiles</taxon>
        <taxon>Ochrophyta</taxon>
        <taxon>Dictyochophyceae</taxon>
        <taxon>Dictyochales</taxon>
        <taxon>Dictyochaceae</taxon>
        <taxon>Octactis</taxon>
    </lineage>
</organism>
<accession>A0A7S2GI21</accession>
<evidence type="ECO:0000313" key="3">
    <source>
        <dbReference type="EMBL" id="CAD9449859.1"/>
    </source>
</evidence>
<feature type="signal peptide" evidence="1">
    <location>
        <begin position="1"/>
        <end position="19"/>
    </location>
</feature>
<proteinExistence type="predicted"/>
<protein>
    <recommendedName>
        <fullName evidence="2">NAD(P)-binding domain-containing protein</fullName>
    </recommendedName>
</protein>
<sequence length="296" mass="31584">MRYGRVTRALLLFVSIIMGNSLSMSATRKVVVTGAGGQTGSRVFKKLLARSIFEPVGLVRTEESKSLLVGDGFPEEKIIVGDVCDQPFMQSAMQGCDAVVICTSAKPVPTKTMTPEGRPVFDYPNGQPEAVDWVGQKNQIDAALASGTVSHVVICSSMGGTDPNNMLNSIGRSGGDGTPVEGGNILLWKRKAEKYLIDSGLTYTIVHPGGLVNEPGGERELVPGVDDSQQGTDNRSIPRDDVARVLVNSLIFGSYENRSFDVRSKPVGEGKATTDFDALLKGLDGKNCDYTLGEIP</sequence>
<dbReference type="CDD" id="cd05243">
    <property type="entry name" value="SDR_a5"/>
    <property type="match status" value="1"/>
</dbReference>
<dbReference type="SUPFAM" id="SSF51735">
    <property type="entry name" value="NAD(P)-binding Rossmann-fold domains"/>
    <property type="match status" value="1"/>
</dbReference>
<evidence type="ECO:0000259" key="2">
    <source>
        <dbReference type="Pfam" id="PF13460"/>
    </source>
</evidence>
<dbReference type="Pfam" id="PF13460">
    <property type="entry name" value="NAD_binding_10"/>
    <property type="match status" value="1"/>
</dbReference>
<dbReference type="GO" id="GO:0016491">
    <property type="term" value="F:oxidoreductase activity"/>
    <property type="evidence" value="ECO:0007669"/>
    <property type="project" value="InterPro"/>
</dbReference>
<dbReference type="EMBL" id="HBGS01040599">
    <property type="protein sequence ID" value="CAD9449859.1"/>
    <property type="molecule type" value="Transcribed_RNA"/>
</dbReference>
<dbReference type="InterPro" id="IPR044163">
    <property type="entry name" value="SARED1-like"/>
</dbReference>
<dbReference type="PANTHER" id="PTHR14194">
    <property type="entry name" value="NITROGEN METABOLIC REGULATION PROTEIN NMR-RELATED"/>
    <property type="match status" value="1"/>
</dbReference>
<reference evidence="3" key="1">
    <citation type="submission" date="2021-01" db="EMBL/GenBank/DDBJ databases">
        <authorList>
            <person name="Corre E."/>
            <person name="Pelletier E."/>
            <person name="Niang G."/>
            <person name="Scheremetjew M."/>
            <person name="Finn R."/>
            <person name="Kale V."/>
            <person name="Holt S."/>
            <person name="Cochrane G."/>
            <person name="Meng A."/>
            <person name="Brown T."/>
            <person name="Cohen L."/>
        </authorList>
    </citation>
    <scope>NUCLEOTIDE SEQUENCE</scope>
    <source>
        <strain evidence="3">CCMP1381</strain>
    </source>
</reference>
<dbReference type="PANTHER" id="PTHR14194:SF86">
    <property type="entry name" value="OS05G0110300 PROTEIN"/>
    <property type="match status" value="1"/>
</dbReference>
<feature type="chain" id="PRO_5030973860" description="NAD(P)-binding domain-containing protein" evidence="1">
    <location>
        <begin position="20"/>
        <end position="296"/>
    </location>
</feature>
<gene>
    <name evidence="3" type="ORF">DSPE1174_LOCUS20888</name>
</gene>
<dbReference type="AlphaFoldDB" id="A0A7S2GI21"/>